<keyword evidence="2" id="KW-1185">Reference proteome</keyword>
<dbReference type="AlphaFoldDB" id="G0L0D8"/>
<dbReference type="EMBL" id="FP476056">
    <property type="protein sequence ID" value="CAZ94319.1"/>
    <property type="molecule type" value="Genomic_DNA"/>
</dbReference>
<evidence type="ECO:0000313" key="1">
    <source>
        <dbReference type="EMBL" id="CAZ94319.1"/>
    </source>
</evidence>
<sequence length="30" mass="3679">MWIYVVEKQYFVYLFFKVHITPVGRGVDLM</sequence>
<proteinExistence type="predicted"/>
<dbReference type="HOGENOM" id="CLU_3406224_0_0_10"/>
<reference evidence="2" key="1">
    <citation type="submission" date="2009-07" db="EMBL/GenBank/DDBJ databases">
        <title>Complete genome sequence of Zobellia galactanivorans Dsij.</title>
        <authorList>
            <consortium name="Genoscope - CEA"/>
        </authorList>
    </citation>
    <scope>NUCLEOTIDE SEQUENCE [LARGE SCALE GENOMIC DNA]</scope>
    <source>
        <strain evidence="2">DSM 12802 / CCUG 47099 / CIP 106680 / NCIMB 13871 / Dsij</strain>
    </source>
</reference>
<protein>
    <submittedName>
        <fullName evidence="1">Uncharacterized protein</fullName>
    </submittedName>
</protein>
<accession>G0L0D8</accession>
<evidence type="ECO:0000313" key="2">
    <source>
        <dbReference type="Proteomes" id="UP000008898"/>
    </source>
</evidence>
<name>G0L0D8_ZOBGA</name>
<dbReference type="Proteomes" id="UP000008898">
    <property type="component" value="Chromosome"/>
</dbReference>
<dbReference type="KEGG" id="zga:ZOBELLIA_246"/>
<reference evidence="1 2" key="2">
    <citation type="journal article" date="2012" name="Environ. Microbiol.">
        <title>Characterization of the first alginolytic operons in a marine bacterium: from their emergence in marine Flavobacteriia to their independent transfers to marine Proteobacteria and human gut Bacteroides.</title>
        <authorList>
            <person name="Thomas F."/>
            <person name="Barbeyron T."/>
            <person name="Tonon T."/>
            <person name="Genicot S."/>
            <person name="Czjzek M."/>
            <person name="Michel G."/>
        </authorList>
    </citation>
    <scope>NUCLEOTIDE SEQUENCE [LARGE SCALE GENOMIC DNA]</scope>
    <source>
        <strain evidence="2">DSM 12802 / CCUG 47099 / CIP 106680 / NCIMB 13871 / Dsij</strain>
    </source>
</reference>
<organism evidence="1 2">
    <name type="scientific">Zobellia galactanivorans (strain DSM 12802 / CCUG 47099 / CIP 106680 / NCIMB 13871 / Dsij)</name>
    <dbReference type="NCBI Taxonomy" id="63186"/>
    <lineage>
        <taxon>Bacteria</taxon>
        <taxon>Pseudomonadati</taxon>
        <taxon>Bacteroidota</taxon>
        <taxon>Flavobacteriia</taxon>
        <taxon>Flavobacteriales</taxon>
        <taxon>Flavobacteriaceae</taxon>
        <taxon>Zobellia</taxon>
    </lineage>
</organism>
<gene>
    <name evidence="1" type="ordered locus">zobellia_246</name>
</gene>